<dbReference type="EMBL" id="JAAIUW010000012">
    <property type="protein sequence ID" value="KAF7806184.1"/>
    <property type="molecule type" value="Genomic_DNA"/>
</dbReference>
<evidence type="ECO:0000313" key="1">
    <source>
        <dbReference type="EMBL" id="KAF7806184.1"/>
    </source>
</evidence>
<dbReference type="AlphaFoldDB" id="A0A834SLL5"/>
<gene>
    <name evidence="1" type="ORF">G2W53_038345</name>
</gene>
<protein>
    <submittedName>
        <fullName evidence="1">Uncharacterized protein</fullName>
    </submittedName>
</protein>
<name>A0A834SLL5_9FABA</name>
<reference evidence="1" key="1">
    <citation type="submission" date="2020-09" db="EMBL/GenBank/DDBJ databases">
        <title>Genome-Enabled Discovery of Anthraquinone Biosynthesis in Senna tora.</title>
        <authorList>
            <person name="Kang S.-H."/>
            <person name="Pandey R.P."/>
            <person name="Lee C.-M."/>
            <person name="Sim J.-S."/>
            <person name="Jeong J.-T."/>
            <person name="Choi B.-S."/>
            <person name="Jung M."/>
            <person name="Ginzburg D."/>
            <person name="Zhao K."/>
            <person name="Won S.Y."/>
            <person name="Oh T.-J."/>
            <person name="Yu Y."/>
            <person name="Kim N.-H."/>
            <person name="Lee O.R."/>
            <person name="Lee T.-H."/>
            <person name="Bashyal P."/>
            <person name="Kim T.-S."/>
            <person name="Lee W.-H."/>
            <person name="Kawkins C."/>
            <person name="Kim C.-K."/>
            <person name="Kim J.S."/>
            <person name="Ahn B.O."/>
            <person name="Rhee S.Y."/>
            <person name="Sohng J.K."/>
        </authorList>
    </citation>
    <scope>NUCLEOTIDE SEQUENCE</scope>
    <source>
        <tissue evidence="1">Leaf</tissue>
    </source>
</reference>
<sequence>MDMDAAACAYLLAFSLQVGGYDIKQH</sequence>
<organism evidence="1 2">
    <name type="scientific">Senna tora</name>
    <dbReference type="NCBI Taxonomy" id="362788"/>
    <lineage>
        <taxon>Eukaryota</taxon>
        <taxon>Viridiplantae</taxon>
        <taxon>Streptophyta</taxon>
        <taxon>Embryophyta</taxon>
        <taxon>Tracheophyta</taxon>
        <taxon>Spermatophyta</taxon>
        <taxon>Magnoliopsida</taxon>
        <taxon>eudicotyledons</taxon>
        <taxon>Gunneridae</taxon>
        <taxon>Pentapetalae</taxon>
        <taxon>rosids</taxon>
        <taxon>fabids</taxon>
        <taxon>Fabales</taxon>
        <taxon>Fabaceae</taxon>
        <taxon>Caesalpinioideae</taxon>
        <taxon>Cassia clade</taxon>
        <taxon>Senna</taxon>
    </lineage>
</organism>
<keyword evidence="2" id="KW-1185">Reference proteome</keyword>
<dbReference type="Proteomes" id="UP000634136">
    <property type="component" value="Unassembled WGS sequence"/>
</dbReference>
<proteinExistence type="predicted"/>
<evidence type="ECO:0000313" key="2">
    <source>
        <dbReference type="Proteomes" id="UP000634136"/>
    </source>
</evidence>
<comment type="caution">
    <text evidence="1">The sequence shown here is derived from an EMBL/GenBank/DDBJ whole genome shotgun (WGS) entry which is preliminary data.</text>
</comment>
<accession>A0A834SLL5</accession>